<protein>
    <submittedName>
        <fullName evidence="1">Uncharacterized protein</fullName>
    </submittedName>
</protein>
<proteinExistence type="predicted"/>
<dbReference type="EMBL" id="JBHSMZ010000014">
    <property type="protein sequence ID" value="MFC5550280.1"/>
    <property type="molecule type" value="Genomic_DNA"/>
</dbReference>
<keyword evidence="2" id="KW-1185">Reference proteome</keyword>
<organism evidence="1 2">
    <name type="scientific">Massilia aerilata</name>
    <dbReference type="NCBI Taxonomy" id="453817"/>
    <lineage>
        <taxon>Bacteria</taxon>
        <taxon>Pseudomonadati</taxon>
        <taxon>Pseudomonadota</taxon>
        <taxon>Betaproteobacteria</taxon>
        <taxon>Burkholderiales</taxon>
        <taxon>Oxalobacteraceae</taxon>
        <taxon>Telluria group</taxon>
        <taxon>Massilia</taxon>
    </lineage>
</organism>
<dbReference type="Proteomes" id="UP001596086">
    <property type="component" value="Unassembled WGS sequence"/>
</dbReference>
<accession>A0ABW0S2W4</accession>
<sequence>MNANSKQLQSGDAQQQHDIALEMAAVETCRRSPNLDRLDTSLLVAKLHAKRSADEFCLPQTIFRTSESAGWWHTNSLARVLEKAEVFATILPTRYFQ</sequence>
<evidence type="ECO:0000313" key="2">
    <source>
        <dbReference type="Proteomes" id="UP001596086"/>
    </source>
</evidence>
<reference evidence="2" key="1">
    <citation type="journal article" date="2019" name="Int. J. Syst. Evol. Microbiol.">
        <title>The Global Catalogue of Microorganisms (GCM) 10K type strain sequencing project: providing services to taxonomists for standard genome sequencing and annotation.</title>
        <authorList>
            <consortium name="The Broad Institute Genomics Platform"/>
            <consortium name="The Broad Institute Genome Sequencing Center for Infectious Disease"/>
            <person name="Wu L."/>
            <person name="Ma J."/>
        </authorList>
    </citation>
    <scope>NUCLEOTIDE SEQUENCE [LARGE SCALE GENOMIC DNA]</scope>
    <source>
        <strain evidence="2">CGMCC 4.5798</strain>
    </source>
</reference>
<name>A0ABW0S2W4_9BURK</name>
<comment type="caution">
    <text evidence="1">The sequence shown here is derived from an EMBL/GenBank/DDBJ whole genome shotgun (WGS) entry which is preliminary data.</text>
</comment>
<gene>
    <name evidence="1" type="ORF">ACFPO9_17325</name>
</gene>
<dbReference type="RefSeq" id="WP_379772634.1">
    <property type="nucleotide sequence ID" value="NZ_JBHSMZ010000014.1"/>
</dbReference>
<evidence type="ECO:0000313" key="1">
    <source>
        <dbReference type="EMBL" id="MFC5550280.1"/>
    </source>
</evidence>